<feature type="region of interest" description="Disordered" evidence="3">
    <location>
        <begin position="1405"/>
        <end position="1428"/>
    </location>
</feature>
<dbReference type="Gene3D" id="1.25.40.90">
    <property type="match status" value="1"/>
</dbReference>
<sequence length="1537" mass="170698">MWKVRDLFDKATNVVMNYTDIEAKVREATNDDAWGPTGAVMQEIAQGTFTYEQFPEVMTMLWKRMLQDNKKNWRRTYKSLLLLNYLVRNGSERVVTSAREHIYDLRSLENYTYVDEFGKDQGINVRHKVRELIEFIQDDDKLRDERKKAKKNKDKYVGMSSDATGMRFGSGGWEDTPRWKKDEFGDWDPDRGGGGGGGGGSGSGGGGGNAWSGGGRQRGFEDSNNSDDCERYDSDTDSGPQKSKAREYKDKDSDSLDSTDKREKSKPSTPSKHKPVIKKIDLGAAANYGKDSNSSNSSPLKNNLNNVHQSTPTSGSEDLFGEIVAGRMTATEAPEGDEDFNPRACETPVPVSADFGDFTSAFGKIAVSKTSELQDDFADFNSAFTDSTSSYSPQHFNPPSKSGLSSVPQVNNGSLEGGQQSNADLLSGLGSFPSVSNSNNLNASVLDTNINSTVPCSPETQGAVVSSSPSSSQDLAYGSNGSNSVLEVRDYQSKKEVARNVKRPQEMGEEILLTLTSVNWSSSCEDLETLEELLESLLEYFPGPLTPQRFSGIDVGVYDKINCTLYVSIFEELLNKYSNIWSLHLKKLVERALVESNDVVLFAESLALLSNLVKEASGISGKLLFVVDLLTKLIKSYNFSCSFLTLCKMISYNDDGIDYRLILNDFIQNIFSLPSKVANKLREKTPFLFMVNTYIKILCCHLGRCVQFLSYAHKHNVKFCILPLTTLLEKVVNHVDINNAGSLSFLLLVFDCWSSDVDYMFVVQSMLECMRRPFIEKLAVTILRACQNPLSVCRILGNIIYKSKDWKYYLCVKIPLLSCYDWKDPLMLQNLFGYLEIIPCSHEQKCSKCKREVLGELAVKLANVWGDRSAINHSSLEQHIYISQAFILCVKSCCSLSNHSNYKFQIQTKLFSGVPVHLASPHEIVRAIGMVTIEIAANLLYTETASDKPTLDFDYSGMTDDSLNVVSNLRQLCSMQFENQRNSTDEMKTNFVESERSVHENELSKGNNMLTQLEKECQLVGGDDIMDDRLDVGEETVSKLKTNRLKLISKRCNETKLDLSKKKGSSKIPVSDLDSDDDDDDDTEESNDYSNVSTSKQPKYLRDLLEGLLETNDADKFTQSLETCEKLVLTQLPDDDESLGIELIDVLISIEEKFYVENFESLRISALIAVVTVYPAVSAEYICSQFNHGFGKYTISQRILMLDVLMGAAKKLSNLANPKPEKQTEPPASTADIVKTRIEKNTRRFGSATKHSQITHKNRFSGVVGSFFFPLLHDFGRSKGSFWYNDDLSNADKDYLILTHILRTLHVITMCAVNTPSCAQRGKELLNIVWSLRYHCEAKVRLELMRCVRSVLLSVPKVLLQAELQDQVLECSLWLRDSASTIPGKDTLMNSAIIAPSLVPLTPASANATQLPPSSSSNTNTAAPPIGSTWTNSGNLNINIDNLSITGNKNARSGNAPSMNQMAFSSPTSPIHSLSPQPQIQGFMPAAVPVGNSVGLGMLPPTHRPMQPMLHGMQHPAAPLPGQAPLVNQQTFFPAFK</sequence>
<comment type="caution">
    <text evidence="5">The sequence shown here is derived from an EMBL/GenBank/DDBJ whole genome shotgun (WGS) entry which is preliminary data.</text>
</comment>
<dbReference type="InterPro" id="IPR016024">
    <property type="entry name" value="ARM-type_fold"/>
</dbReference>
<dbReference type="SMART" id="SM00273">
    <property type="entry name" value="ENTH"/>
    <property type="match status" value="1"/>
</dbReference>
<dbReference type="GO" id="GO:0030276">
    <property type="term" value="F:clathrin binding"/>
    <property type="evidence" value="ECO:0007669"/>
    <property type="project" value="TreeGrafter"/>
</dbReference>
<evidence type="ECO:0000256" key="1">
    <source>
        <dbReference type="ARBA" id="ARBA00004496"/>
    </source>
</evidence>
<dbReference type="InterPro" id="IPR008942">
    <property type="entry name" value="ENTH_VHS"/>
</dbReference>
<keyword evidence="6" id="KW-1185">Reference proteome</keyword>
<dbReference type="InterPro" id="IPR019337">
    <property type="entry name" value="Telomere_length_regulation_dom"/>
</dbReference>
<dbReference type="FunFam" id="1.25.40.90:FF:000006">
    <property type="entry name" value="Clathrin interactor 1"/>
    <property type="match status" value="1"/>
</dbReference>
<feature type="region of interest" description="Disordered" evidence="3">
    <location>
        <begin position="457"/>
        <end position="480"/>
    </location>
</feature>
<feature type="region of interest" description="Disordered" evidence="3">
    <location>
        <begin position="1063"/>
        <end position="1095"/>
    </location>
</feature>
<dbReference type="InterPro" id="IPR057348">
    <property type="entry name" value="TELO2_ARM"/>
</dbReference>
<dbReference type="Pfam" id="PF25320">
    <property type="entry name" value="TELO2_ARM"/>
    <property type="match status" value="1"/>
</dbReference>
<dbReference type="GO" id="GO:0030125">
    <property type="term" value="C:clathrin vesicle coat"/>
    <property type="evidence" value="ECO:0007669"/>
    <property type="project" value="TreeGrafter"/>
</dbReference>
<dbReference type="SUPFAM" id="SSF48464">
    <property type="entry name" value="ENTH/VHS domain"/>
    <property type="match status" value="1"/>
</dbReference>
<evidence type="ECO:0000256" key="2">
    <source>
        <dbReference type="ARBA" id="ARBA00022490"/>
    </source>
</evidence>
<dbReference type="PANTHER" id="PTHR12276">
    <property type="entry name" value="EPSIN/ENT-RELATED"/>
    <property type="match status" value="1"/>
</dbReference>
<dbReference type="Pfam" id="PF10193">
    <property type="entry name" value="Telomere_reg-2"/>
    <property type="match status" value="1"/>
</dbReference>
<feature type="compositionally biased region" description="Low complexity" evidence="3">
    <location>
        <begin position="292"/>
        <end position="306"/>
    </location>
</feature>
<organism evidence="5 6">
    <name type="scientific">Gryllus longicercus</name>
    <dbReference type="NCBI Taxonomy" id="2509291"/>
    <lineage>
        <taxon>Eukaryota</taxon>
        <taxon>Metazoa</taxon>
        <taxon>Ecdysozoa</taxon>
        <taxon>Arthropoda</taxon>
        <taxon>Hexapoda</taxon>
        <taxon>Insecta</taxon>
        <taxon>Pterygota</taxon>
        <taxon>Neoptera</taxon>
        <taxon>Polyneoptera</taxon>
        <taxon>Orthoptera</taxon>
        <taxon>Ensifera</taxon>
        <taxon>Gryllidea</taxon>
        <taxon>Grylloidea</taxon>
        <taxon>Gryllidae</taxon>
        <taxon>Gryllinae</taxon>
        <taxon>Gryllus</taxon>
    </lineage>
</organism>
<evidence type="ECO:0000313" key="6">
    <source>
        <dbReference type="Proteomes" id="UP001378592"/>
    </source>
</evidence>
<dbReference type="Gene3D" id="1.25.40.720">
    <property type="entry name" value="Telomere length regulation protein 2, C-terminal domain"/>
    <property type="match status" value="2"/>
</dbReference>
<keyword evidence="2" id="KW-0963">Cytoplasm</keyword>
<gene>
    <name evidence="5" type="ORF">R5R35_003084</name>
</gene>
<feature type="compositionally biased region" description="Basic and acidic residues" evidence="3">
    <location>
        <begin position="175"/>
        <end position="191"/>
    </location>
</feature>
<feature type="compositionally biased region" description="Gly residues" evidence="3">
    <location>
        <begin position="192"/>
        <end position="217"/>
    </location>
</feature>
<protein>
    <recommendedName>
        <fullName evidence="4">ENTH domain-containing protein</fullName>
    </recommendedName>
</protein>
<dbReference type="Pfam" id="PF01417">
    <property type="entry name" value="ENTH"/>
    <property type="match status" value="1"/>
</dbReference>
<dbReference type="InterPro" id="IPR038528">
    <property type="entry name" value="TEL2_C_sf"/>
</dbReference>
<dbReference type="GO" id="GO:0005543">
    <property type="term" value="F:phospholipid binding"/>
    <property type="evidence" value="ECO:0007669"/>
    <property type="project" value="TreeGrafter"/>
</dbReference>
<feature type="compositionally biased region" description="Polar residues" evidence="3">
    <location>
        <begin position="388"/>
        <end position="424"/>
    </location>
</feature>
<evidence type="ECO:0000256" key="3">
    <source>
        <dbReference type="SAM" id="MobiDB-lite"/>
    </source>
</evidence>
<dbReference type="InterPro" id="IPR013809">
    <property type="entry name" value="ENTH"/>
</dbReference>
<dbReference type="CDD" id="cd16989">
    <property type="entry name" value="ENTH_EpsinR"/>
    <property type="match status" value="1"/>
</dbReference>
<feature type="compositionally biased region" description="Polar residues" evidence="3">
    <location>
        <begin position="307"/>
        <end position="316"/>
    </location>
</feature>
<dbReference type="PROSITE" id="PS50942">
    <property type="entry name" value="ENTH"/>
    <property type="match status" value="1"/>
</dbReference>
<dbReference type="GO" id="GO:0006897">
    <property type="term" value="P:endocytosis"/>
    <property type="evidence" value="ECO:0007669"/>
    <property type="project" value="TreeGrafter"/>
</dbReference>
<dbReference type="Proteomes" id="UP001378592">
    <property type="component" value="Unassembled WGS sequence"/>
</dbReference>
<accession>A0AAN9VIZ8</accession>
<feature type="region of interest" description="Disordered" evidence="3">
    <location>
        <begin position="388"/>
        <end position="426"/>
    </location>
</feature>
<dbReference type="EMBL" id="JAZDUA010000223">
    <property type="protein sequence ID" value="KAK7863696.1"/>
    <property type="molecule type" value="Genomic_DNA"/>
</dbReference>
<feature type="domain" description="ENTH" evidence="4">
    <location>
        <begin position="13"/>
        <end position="146"/>
    </location>
</feature>
<comment type="subcellular location">
    <subcellularLocation>
        <location evidence="1">Cytoplasm</location>
    </subcellularLocation>
</comment>
<dbReference type="GO" id="GO:0005886">
    <property type="term" value="C:plasma membrane"/>
    <property type="evidence" value="ECO:0007669"/>
    <property type="project" value="TreeGrafter"/>
</dbReference>
<dbReference type="SUPFAM" id="SSF48371">
    <property type="entry name" value="ARM repeat"/>
    <property type="match status" value="1"/>
</dbReference>
<name>A0AAN9VIZ8_9ORTH</name>
<reference evidence="5 6" key="1">
    <citation type="submission" date="2024-03" db="EMBL/GenBank/DDBJ databases">
        <title>The genome assembly and annotation of the cricket Gryllus longicercus Weissman &amp; Gray.</title>
        <authorList>
            <person name="Szrajer S."/>
            <person name="Gray D."/>
            <person name="Ylla G."/>
        </authorList>
    </citation>
    <scope>NUCLEOTIDE SEQUENCE [LARGE SCALE GENOMIC DNA]</scope>
    <source>
        <strain evidence="5">DAG 2021-001</strain>
        <tissue evidence="5">Whole body minus gut</tissue>
    </source>
</reference>
<feature type="compositionally biased region" description="Acidic residues" evidence="3">
    <location>
        <begin position="1073"/>
        <end position="1087"/>
    </location>
</feature>
<dbReference type="GO" id="GO:0005768">
    <property type="term" value="C:endosome"/>
    <property type="evidence" value="ECO:0007669"/>
    <property type="project" value="TreeGrafter"/>
</dbReference>
<feature type="region of interest" description="Disordered" evidence="3">
    <location>
        <begin position="166"/>
        <end position="322"/>
    </location>
</feature>
<proteinExistence type="predicted"/>
<dbReference type="PANTHER" id="PTHR12276:SF45">
    <property type="entry name" value="CLATHRIN INTERACTOR 1"/>
    <property type="match status" value="1"/>
</dbReference>
<evidence type="ECO:0000259" key="4">
    <source>
        <dbReference type="PROSITE" id="PS50942"/>
    </source>
</evidence>
<feature type="compositionally biased region" description="Basic and acidic residues" evidence="3">
    <location>
        <begin position="244"/>
        <end position="266"/>
    </location>
</feature>
<evidence type="ECO:0000313" key="5">
    <source>
        <dbReference type="EMBL" id="KAK7863696.1"/>
    </source>
</evidence>